<protein>
    <submittedName>
        <fullName evidence="2">(raccoon dog) hypothetical protein</fullName>
    </submittedName>
</protein>
<dbReference type="EMBL" id="CAJHUB010000673">
    <property type="protein sequence ID" value="CAD7674679.1"/>
    <property type="molecule type" value="Genomic_DNA"/>
</dbReference>
<evidence type="ECO:0000256" key="1">
    <source>
        <dbReference type="SAM" id="MobiDB-lite"/>
    </source>
</evidence>
<gene>
    <name evidence="2" type="ORF">NYPRO_LOCUS7474</name>
</gene>
<keyword evidence="3" id="KW-1185">Reference proteome</keyword>
<evidence type="ECO:0000313" key="3">
    <source>
        <dbReference type="Proteomes" id="UP000645828"/>
    </source>
</evidence>
<name>A0A811YDM8_NYCPR</name>
<organism evidence="2 3">
    <name type="scientific">Nyctereutes procyonoides</name>
    <name type="common">Raccoon dog</name>
    <name type="synonym">Canis procyonoides</name>
    <dbReference type="NCBI Taxonomy" id="34880"/>
    <lineage>
        <taxon>Eukaryota</taxon>
        <taxon>Metazoa</taxon>
        <taxon>Chordata</taxon>
        <taxon>Craniata</taxon>
        <taxon>Vertebrata</taxon>
        <taxon>Euteleostomi</taxon>
        <taxon>Mammalia</taxon>
        <taxon>Eutheria</taxon>
        <taxon>Laurasiatheria</taxon>
        <taxon>Carnivora</taxon>
        <taxon>Caniformia</taxon>
        <taxon>Canidae</taxon>
        <taxon>Nyctereutes</taxon>
    </lineage>
</organism>
<proteinExistence type="predicted"/>
<dbReference type="AlphaFoldDB" id="A0A811YDM8"/>
<feature type="region of interest" description="Disordered" evidence="1">
    <location>
        <begin position="1"/>
        <end position="59"/>
    </location>
</feature>
<dbReference type="Proteomes" id="UP000645828">
    <property type="component" value="Unassembled WGS sequence"/>
</dbReference>
<sequence>MGSVGVVRSRRGTVESVGDGGPGTSVRAHRMGPGQEQTGIQNPLPPSFPTNTRRPRLVH</sequence>
<evidence type="ECO:0000313" key="2">
    <source>
        <dbReference type="EMBL" id="CAD7674679.1"/>
    </source>
</evidence>
<comment type="caution">
    <text evidence="2">The sequence shown here is derived from an EMBL/GenBank/DDBJ whole genome shotgun (WGS) entry which is preliminary data.</text>
</comment>
<reference evidence="2" key="1">
    <citation type="submission" date="2020-12" db="EMBL/GenBank/DDBJ databases">
        <authorList>
            <consortium name="Molecular Ecology Group"/>
        </authorList>
    </citation>
    <scope>NUCLEOTIDE SEQUENCE</scope>
    <source>
        <strain evidence="2">TBG_1078</strain>
    </source>
</reference>
<accession>A0A811YDM8</accession>